<feature type="non-terminal residue" evidence="2">
    <location>
        <position position="117"/>
    </location>
</feature>
<dbReference type="Proteomes" id="UP000677054">
    <property type="component" value="Unassembled WGS sequence"/>
</dbReference>
<dbReference type="EMBL" id="LR943204">
    <property type="protein sequence ID" value="CAD7255655.1"/>
    <property type="molecule type" value="Genomic_DNA"/>
</dbReference>
<keyword evidence="1" id="KW-0560">Oxidoreductase</keyword>
<dbReference type="PANTHER" id="PTHR43658:SF8">
    <property type="entry name" value="17-BETA-HYDROXYSTEROID DEHYDROGENASE 14-RELATED"/>
    <property type="match status" value="1"/>
</dbReference>
<gene>
    <name evidence="2" type="ORF">DSTB1V02_LOCUS15400</name>
</gene>
<dbReference type="GO" id="GO:0016491">
    <property type="term" value="F:oxidoreductase activity"/>
    <property type="evidence" value="ECO:0007669"/>
    <property type="project" value="UniProtKB-KW"/>
</dbReference>
<dbReference type="OrthoDB" id="6368354at2759"/>
<dbReference type="EMBL" id="CAJPEV010043686">
    <property type="protein sequence ID" value="CAG0910160.1"/>
    <property type="molecule type" value="Genomic_DNA"/>
</dbReference>
<dbReference type="PANTHER" id="PTHR43658">
    <property type="entry name" value="SHORT-CHAIN DEHYDROGENASE/REDUCTASE"/>
    <property type="match status" value="1"/>
</dbReference>
<evidence type="ECO:0000313" key="3">
    <source>
        <dbReference type="Proteomes" id="UP000677054"/>
    </source>
</evidence>
<dbReference type="SUPFAM" id="SSF51735">
    <property type="entry name" value="NAD(P)-binding Rossmann-fold domains"/>
    <property type="match status" value="1"/>
</dbReference>
<dbReference type="InterPro" id="IPR002347">
    <property type="entry name" value="SDR_fam"/>
</dbReference>
<sequence>MRPATYPSLQGKTAYVTGGAGGIGEAVTEAFAKNGSRVGILDLDANSGEALAKKLKGAGTDAAFVRCDLRNIDDLKAGLDSLKAALGTADILVNNAAHDQRHDWKDVTPDYWDERMA</sequence>
<name>A0A7R9FUM6_9CRUS</name>
<proteinExistence type="predicted"/>
<evidence type="ECO:0000256" key="1">
    <source>
        <dbReference type="ARBA" id="ARBA00023002"/>
    </source>
</evidence>
<protein>
    <recommendedName>
        <fullName evidence="4">SDR family NAD(P)-dependent oxidoreductase</fullName>
    </recommendedName>
</protein>
<dbReference type="AlphaFoldDB" id="A0A7R9FUM6"/>
<reference evidence="2" key="1">
    <citation type="submission" date="2020-11" db="EMBL/GenBank/DDBJ databases">
        <authorList>
            <person name="Tran Van P."/>
        </authorList>
    </citation>
    <scope>NUCLEOTIDE SEQUENCE</scope>
</reference>
<evidence type="ECO:0008006" key="4">
    <source>
        <dbReference type="Google" id="ProtNLM"/>
    </source>
</evidence>
<dbReference type="CDD" id="cd05233">
    <property type="entry name" value="SDR_c"/>
    <property type="match status" value="1"/>
</dbReference>
<accession>A0A7R9FUM6</accession>
<dbReference type="Gene3D" id="3.40.50.720">
    <property type="entry name" value="NAD(P)-binding Rossmann-like Domain"/>
    <property type="match status" value="1"/>
</dbReference>
<dbReference type="InterPro" id="IPR036291">
    <property type="entry name" value="NAD(P)-bd_dom_sf"/>
</dbReference>
<evidence type="ECO:0000313" key="2">
    <source>
        <dbReference type="EMBL" id="CAD7255655.1"/>
    </source>
</evidence>
<dbReference type="PRINTS" id="PR00081">
    <property type="entry name" value="GDHRDH"/>
</dbReference>
<keyword evidence="3" id="KW-1185">Reference proteome</keyword>
<dbReference type="Pfam" id="PF00106">
    <property type="entry name" value="adh_short"/>
    <property type="match status" value="1"/>
</dbReference>
<organism evidence="2">
    <name type="scientific">Darwinula stevensoni</name>
    <dbReference type="NCBI Taxonomy" id="69355"/>
    <lineage>
        <taxon>Eukaryota</taxon>
        <taxon>Metazoa</taxon>
        <taxon>Ecdysozoa</taxon>
        <taxon>Arthropoda</taxon>
        <taxon>Crustacea</taxon>
        <taxon>Oligostraca</taxon>
        <taxon>Ostracoda</taxon>
        <taxon>Podocopa</taxon>
        <taxon>Podocopida</taxon>
        <taxon>Darwinulocopina</taxon>
        <taxon>Darwinuloidea</taxon>
        <taxon>Darwinulidae</taxon>
        <taxon>Darwinula</taxon>
    </lineage>
</organism>